<evidence type="ECO:0000256" key="4">
    <source>
        <dbReference type="ARBA" id="ARBA00022448"/>
    </source>
</evidence>
<evidence type="ECO:0000256" key="9">
    <source>
        <dbReference type="ARBA" id="ARBA00023027"/>
    </source>
</evidence>
<evidence type="ECO:0000256" key="10">
    <source>
        <dbReference type="ARBA" id="ARBA00023136"/>
    </source>
</evidence>
<evidence type="ECO:0000256" key="12">
    <source>
        <dbReference type="ARBA" id="ARBA00048026"/>
    </source>
</evidence>
<keyword evidence="13" id="KW-0732">Signal</keyword>
<evidence type="ECO:0000256" key="6">
    <source>
        <dbReference type="ARBA" id="ARBA00022692"/>
    </source>
</evidence>
<evidence type="ECO:0000256" key="7">
    <source>
        <dbReference type="ARBA" id="ARBA00022967"/>
    </source>
</evidence>
<accession>A0AAV9K353</accession>
<keyword evidence="10" id="KW-0472">Membrane</keyword>
<keyword evidence="9" id="KW-0520">NAD</keyword>
<dbReference type="GO" id="GO:0008137">
    <property type="term" value="F:NADH dehydrogenase (ubiquinone) activity"/>
    <property type="evidence" value="ECO:0007669"/>
    <property type="project" value="InterPro"/>
</dbReference>
<dbReference type="PANTHER" id="PTHR42829">
    <property type="entry name" value="NADH-UBIQUINONE OXIDOREDUCTASE CHAIN 5"/>
    <property type="match status" value="1"/>
</dbReference>
<proteinExistence type="inferred from homology"/>
<keyword evidence="8" id="KW-1133">Transmembrane helix</keyword>
<comment type="similarity">
    <text evidence="3">Belongs to the complex I subunit 5 family.</text>
</comment>
<evidence type="ECO:0000256" key="11">
    <source>
        <dbReference type="ARBA" id="ARBA00047726"/>
    </source>
</evidence>
<dbReference type="GO" id="GO:0015990">
    <property type="term" value="P:electron transport coupled proton transport"/>
    <property type="evidence" value="ECO:0007669"/>
    <property type="project" value="TreeGrafter"/>
</dbReference>
<name>A0AAV9K353_9SOLN</name>
<comment type="catalytic activity">
    <reaction evidence="11">
        <text>a plastoquinone + NADPH + (n+1) H(+)(in) = a plastoquinol + NADP(+) + n H(+)(out)</text>
        <dbReference type="Rhea" id="RHEA:42612"/>
        <dbReference type="Rhea" id="RHEA-COMP:9561"/>
        <dbReference type="Rhea" id="RHEA-COMP:9562"/>
        <dbReference type="ChEBI" id="CHEBI:15378"/>
        <dbReference type="ChEBI" id="CHEBI:17757"/>
        <dbReference type="ChEBI" id="CHEBI:57783"/>
        <dbReference type="ChEBI" id="CHEBI:58349"/>
        <dbReference type="ChEBI" id="CHEBI:62192"/>
    </reaction>
</comment>
<evidence type="ECO:0000313" key="15">
    <source>
        <dbReference type="EMBL" id="KAK4707130.1"/>
    </source>
</evidence>
<dbReference type="GO" id="GO:0042773">
    <property type="term" value="P:ATP synthesis coupled electron transport"/>
    <property type="evidence" value="ECO:0007669"/>
    <property type="project" value="InterPro"/>
</dbReference>
<organism evidence="15 16">
    <name type="scientific">Solanum pinnatisectum</name>
    <name type="common">tansyleaf nightshade</name>
    <dbReference type="NCBI Taxonomy" id="50273"/>
    <lineage>
        <taxon>Eukaryota</taxon>
        <taxon>Viridiplantae</taxon>
        <taxon>Streptophyta</taxon>
        <taxon>Embryophyta</taxon>
        <taxon>Tracheophyta</taxon>
        <taxon>Spermatophyta</taxon>
        <taxon>Magnoliopsida</taxon>
        <taxon>eudicotyledons</taxon>
        <taxon>Gunneridae</taxon>
        <taxon>Pentapetalae</taxon>
        <taxon>asterids</taxon>
        <taxon>lamiids</taxon>
        <taxon>Solanales</taxon>
        <taxon>Solanaceae</taxon>
        <taxon>Solanoideae</taxon>
        <taxon>Solaneae</taxon>
        <taxon>Solanum</taxon>
    </lineage>
</organism>
<feature type="signal peptide" evidence="13">
    <location>
        <begin position="1"/>
        <end position="29"/>
    </location>
</feature>
<evidence type="ECO:0000256" key="1">
    <source>
        <dbReference type="ARBA" id="ARBA00004141"/>
    </source>
</evidence>
<gene>
    <name evidence="15" type="ORF">R3W88_033269</name>
</gene>
<reference evidence="15 16" key="1">
    <citation type="submission" date="2023-10" db="EMBL/GenBank/DDBJ databases">
        <title>Genome-Wide Identification Analysis in wild type Solanum Pinnatisectum Reveals Some Genes Defensing Phytophthora Infestans.</title>
        <authorList>
            <person name="Sun C."/>
        </authorList>
    </citation>
    <scope>NUCLEOTIDE SEQUENCE [LARGE SCALE GENOMIC DNA]</scope>
    <source>
        <strain evidence="15">LQN</strain>
        <tissue evidence="15">Leaf</tissue>
    </source>
</reference>
<feature type="chain" id="PRO_5043552685" description="NADH:quinone oxidoreductase/Mrp antiporter transmembrane domain-containing protein" evidence="13">
    <location>
        <begin position="30"/>
        <end position="92"/>
    </location>
</feature>
<comment type="subcellular location">
    <subcellularLocation>
        <location evidence="1">Membrane</location>
        <topology evidence="1">Multi-pass membrane protein</topology>
    </subcellularLocation>
    <subcellularLocation>
        <location evidence="2">Plastid</location>
        <location evidence="2">Chloroplast thylakoid membrane</location>
    </subcellularLocation>
</comment>
<sequence>MLKVSVFHLMNHALFNALLFLSADSVVHSMSDEQDMHKLGVGDLPPVTPRIRERLEKGQVGNSQAKIRLWNSPRSLVVSPQDMLYSVLPTEA</sequence>
<feature type="domain" description="NADH:quinone oxidoreductase/Mrp antiporter transmembrane" evidence="14">
    <location>
        <begin position="4"/>
        <end position="40"/>
    </location>
</feature>
<evidence type="ECO:0000256" key="8">
    <source>
        <dbReference type="ARBA" id="ARBA00022989"/>
    </source>
</evidence>
<dbReference type="Pfam" id="PF00361">
    <property type="entry name" value="Proton_antipo_M"/>
    <property type="match status" value="1"/>
</dbReference>
<evidence type="ECO:0000259" key="14">
    <source>
        <dbReference type="Pfam" id="PF00361"/>
    </source>
</evidence>
<protein>
    <recommendedName>
        <fullName evidence="14">NADH:quinone oxidoreductase/Mrp antiporter transmembrane domain-containing protein</fullName>
    </recommendedName>
</protein>
<keyword evidence="7" id="KW-1278">Translocase</keyword>
<dbReference type="GO" id="GO:0009535">
    <property type="term" value="C:chloroplast thylakoid membrane"/>
    <property type="evidence" value="ECO:0007669"/>
    <property type="project" value="UniProtKB-SubCell"/>
</dbReference>
<dbReference type="GO" id="GO:0003954">
    <property type="term" value="F:NADH dehydrogenase activity"/>
    <property type="evidence" value="ECO:0007669"/>
    <property type="project" value="TreeGrafter"/>
</dbReference>
<dbReference type="EMBL" id="JAWPEI010000026">
    <property type="protein sequence ID" value="KAK4707130.1"/>
    <property type="molecule type" value="Genomic_DNA"/>
</dbReference>
<keyword evidence="5" id="KW-0934">Plastid</keyword>
<dbReference type="PANTHER" id="PTHR42829:SF2">
    <property type="entry name" value="NADH-UBIQUINONE OXIDOREDUCTASE CHAIN 5"/>
    <property type="match status" value="1"/>
</dbReference>
<keyword evidence="16" id="KW-1185">Reference proteome</keyword>
<evidence type="ECO:0000256" key="2">
    <source>
        <dbReference type="ARBA" id="ARBA00004334"/>
    </source>
</evidence>
<keyword evidence="6" id="KW-0812">Transmembrane</keyword>
<dbReference type="AlphaFoldDB" id="A0AAV9K353"/>
<dbReference type="Proteomes" id="UP001311915">
    <property type="component" value="Unassembled WGS sequence"/>
</dbReference>
<dbReference type="InterPro" id="IPR001750">
    <property type="entry name" value="ND/Mrp_TM"/>
</dbReference>
<comment type="catalytic activity">
    <reaction evidence="12">
        <text>a plastoquinone + NADH + (n+1) H(+)(in) = a plastoquinol + NAD(+) + n H(+)(out)</text>
        <dbReference type="Rhea" id="RHEA:42608"/>
        <dbReference type="Rhea" id="RHEA-COMP:9561"/>
        <dbReference type="Rhea" id="RHEA-COMP:9562"/>
        <dbReference type="ChEBI" id="CHEBI:15378"/>
        <dbReference type="ChEBI" id="CHEBI:17757"/>
        <dbReference type="ChEBI" id="CHEBI:57540"/>
        <dbReference type="ChEBI" id="CHEBI:57945"/>
        <dbReference type="ChEBI" id="CHEBI:62192"/>
    </reaction>
</comment>
<evidence type="ECO:0000256" key="5">
    <source>
        <dbReference type="ARBA" id="ARBA00022640"/>
    </source>
</evidence>
<dbReference type="InterPro" id="IPR003945">
    <property type="entry name" value="NU5C-like"/>
</dbReference>
<evidence type="ECO:0000256" key="3">
    <source>
        <dbReference type="ARBA" id="ARBA00008200"/>
    </source>
</evidence>
<evidence type="ECO:0000256" key="13">
    <source>
        <dbReference type="SAM" id="SignalP"/>
    </source>
</evidence>
<evidence type="ECO:0000313" key="16">
    <source>
        <dbReference type="Proteomes" id="UP001311915"/>
    </source>
</evidence>
<comment type="caution">
    <text evidence="15">The sequence shown here is derived from an EMBL/GenBank/DDBJ whole genome shotgun (WGS) entry which is preliminary data.</text>
</comment>
<keyword evidence="4" id="KW-0813">Transport</keyword>